<dbReference type="AlphaFoldDB" id="E1EZH0"/>
<evidence type="ECO:0000256" key="1">
    <source>
        <dbReference type="SAM" id="MobiDB-lite"/>
    </source>
</evidence>
<accession>E1EZH0</accession>
<dbReference type="EMBL" id="ACVC01000096">
    <property type="protein sequence ID" value="EFO64428.1"/>
    <property type="molecule type" value="Genomic_DNA"/>
</dbReference>
<evidence type="ECO:0000313" key="3">
    <source>
        <dbReference type="Proteomes" id="UP000008974"/>
    </source>
</evidence>
<feature type="region of interest" description="Disordered" evidence="1">
    <location>
        <begin position="1"/>
        <end position="71"/>
    </location>
</feature>
<gene>
    <name evidence="2" type="ORF">GLP15_906</name>
</gene>
<evidence type="ECO:0000313" key="2">
    <source>
        <dbReference type="EMBL" id="EFO64428.1"/>
    </source>
</evidence>
<comment type="caution">
    <text evidence="2">The sequence shown here is derived from an EMBL/GenBank/DDBJ whole genome shotgun (WGS) entry which is preliminary data.</text>
</comment>
<feature type="region of interest" description="Disordered" evidence="1">
    <location>
        <begin position="115"/>
        <end position="252"/>
    </location>
</feature>
<proteinExistence type="predicted"/>
<sequence>MRGPRKKIQRKGEPRQCPIGRAKGPGDESEGAPHPPSKPPALEDGCVAPESQQPSPSAAPRPTGSIDEHRDWLEEAREHLRDCLQAQPSPVVHGWGPRQHLCPCLPLRPTEGLKQHIWGTPPASGSPHCGPCTPARPQRTALLPLLRPRDRQGQSDHAAPGPDAECRRPPGPSNGPLTAPGERGIRPEAFQTTGGAETALPEPPADWTSQRPQPQGLLGTATKPADFYGEGRGPTRPVRCERAVPQETAQAP</sequence>
<name>E1EZH0_GIAIA</name>
<organism evidence="2 3">
    <name type="scientific">Giardia intestinalis (strain P15)</name>
    <name type="common">Giardia lamblia</name>
    <dbReference type="NCBI Taxonomy" id="658858"/>
    <lineage>
        <taxon>Eukaryota</taxon>
        <taxon>Metamonada</taxon>
        <taxon>Diplomonadida</taxon>
        <taxon>Hexamitidae</taxon>
        <taxon>Giardiinae</taxon>
        <taxon>Giardia</taxon>
    </lineage>
</organism>
<feature type="compositionally biased region" description="Low complexity" evidence="1">
    <location>
        <begin position="48"/>
        <end position="62"/>
    </location>
</feature>
<dbReference type="VEuPathDB" id="GiardiaDB:GLP15_906"/>
<reference evidence="2 3" key="1">
    <citation type="journal article" date="2010" name="BMC Genomics">
        <title>Genome analysis and comparative genomics of a Giardia intestinalis assemblage E isolate.</title>
        <authorList>
            <person name="Jerlstrom-Hultqvist J."/>
            <person name="Franzen O."/>
            <person name="Ankarklev J."/>
            <person name="Xu F."/>
            <person name="Nohynkova E."/>
            <person name="Andersson J.O."/>
            <person name="Svard S.G."/>
            <person name="Andersson B."/>
        </authorList>
    </citation>
    <scope>NUCLEOTIDE SEQUENCE [LARGE SCALE GENOMIC DNA]</scope>
    <source>
        <strain evidence="2 3">P15</strain>
    </source>
</reference>
<dbReference type="Proteomes" id="UP000008974">
    <property type="component" value="Unassembled WGS sequence"/>
</dbReference>
<protein>
    <submittedName>
        <fullName evidence="2">Uncharacterized protein</fullName>
    </submittedName>
</protein>